<dbReference type="PANTHER" id="PTHR43687">
    <property type="entry name" value="ADENYLYLSULFATE REDUCTASE, BETA SUBUNIT"/>
    <property type="match status" value="1"/>
</dbReference>
<proteinExistence type="predicted"/>
<sequence>MNYQTLKLVSFSPTGTTEAILNAIAQGFNPGDLITIDITRPKQRSQPLLLATDDILLIGVPVYMGRVPEVIGPWLKTLHATNTPTICVVVYGNRVYDDALLELRDIIIGNGCLPIAAGAFIGEHSFSSSETPIAADRPNPSDLALAESFGRKIKDKLLTHPNPDRNCLISPPGQIPYRGETTLWDVDFIAVSPACNNCQRCSSICPTAAINPQDSRQIDHKKCITCCACIKKCPTQARSIKPGPVHDAANRLHTNFKAPKQPELFY</sequence>
<feature type="domain" description="4Fe-4S ferredoxin-type" evidence="5">
    <location>
        <begin position="214"/>
        <end position="243"/>
    </location>
</feature>
<keyword evidence="4" id="KW-0411">Iron-sulfur</keyword>
<reference evidence="6 8" key="1">
    <citation type="submission" date="2015-09" db="EMBL/GenBank/DDBJ databases">
        <title>Genome sequence of Acetobacterium wieringae DSM 1911.</title>
        <authorList>
            <person name="Poehlein A."/>
            <person name="Bengelsdorf F.R."/>
            <person name="Schiel-Bengelsdorf B."/>
            <person name="Duerre P."/>
            <person name="Daniel R."/>
        </authorList>
    </citation>
    <scope>NUCLEOTIDE SEQUENCE [LARGE SCALE GENOMIC DNA]</scope>
    <source>
        <strain evidence="6 8">DSM 1911</strain>
    </source>
</reference>
<dbReference type="SUPFAM" id="SSF54862">
    <property type="entry name" value="4Fe-4S ferredoxins"/>
    <property type="match status" value="1"/>
</dbReference>
<evidence type="ECO:0000313" key="8">
    <source>
        <dbReference type="Proteomes" id="UP000176244"/>
    </source>
</evidence>
<dbReference type="AlphaFoldDB" id="A0A1F2PHP7"/>
<dbReference type="Gene3D" id="3.30.70.20">
    <property type="match status" value="1"/>
</dbReference>
<dbReference type="InterPro" id="IPR029039">
    <property type="entry name" value="Flavoprotein-like_sf"/>
</dbReference>
<dbReference type="OrthoDB" id="9813995at2"/>
<evidence type="ECO:0000256" key="2">
    <source>
        <dbReference type="ARBA" id="ARBA00022723"/>
    </source>
</evidence>
<organism evidence="6 8">
    <name type="scientific">Acetobacterium wieringae</name>
    <dbReference type="NCBI Taxonomy" id="52694"/>
    <lineage>
        <taxon>Bacteria</taxon>
        <taxon>Bacillati</taxon>
        <taxon>Bacillota</taxon>
        <taxon>Clostridia</taxon>
        <taxon>Eubacteriales</taxon>
        <taxon>Eubacteriaceae</taxon>
        <taxon>Acetobacterium</taxon>
    </lineage>
</organism>
<evidence type="ECO:0000256" key="4">
    <source>
        <dbReference type="ARBA" id="ARBA00023014"/>
    </source>
</evidence>
<dbReference type="RefSeq" id="WP_070371721.1">
    <property type="nucleotide sequence ID" value="NZ_CABIIK010000001.1"/>
</dbReference>
<evidence type="ECO:0000313" key="7">
    <source>
        <dbReference type="EMBL" id="UYO62991.1"/>
    </source>
</evidence>
<dbReference type="STRING" id="52694.ACWI_24510"/>
<keyword evidence="3" id="KW-0408">Iron</keyword>
<evidence type="ECO:0000256" key="3">
    <source>
        <dbReference type="ARBA" id="ARBA00023004"/>
    </source>
</evidence>
<dbReference type="GO" id="GO:0051539">
    <property type="term" value="F:4 iron, 4 sulfur cluster binding"/>
    <property type="evidence" value="ECO:0007669"/>
    <property type="project" value="UniProtKB-KW"/>
</dbReference>
<accession>A0A1F2PHP7</accession>
<dbReference type="PROSITE" id="PS51379">
    <property type="entry name" value="4FE4S_FER_2"/>
    <property type="match status" value="2"/>
</dbReference>
<dbReference type="EMBL" id="CP087994">
    <property type="protein sequence ID" value="UYO62991.1"/>
    <property type="molecule type" value="Genomic_DNA"/>
</dbReference>
<dbReference type="PANTHER" id="PTHR43687:SF1">
    <property type="entry name" value="FERREDOXIN III"/>
    <property type="match status" value="1"/>
</dbReference>
<keyword evidence="2" id="KW-0479">Metal-binding</keyword>
<keyword evidence="9" id="KW-1185">Reference proteome</keyword>
<evidence type="ECO:0000256" key="1">
    <source>
        <dbReference type="ARBA" id="ARBA00022485"/>
    </source>
</evidence>
<protein>
    <submittedName>
        <fullName evidence="7">4Fe-4S binding protein</fullName>
    </submittedName>
    <submittedName>
        <fullName evidence="6">Ferredoxin</fullName>
    </submittedName>
</protein>
<feature type="domain" description="4Fe-4S ferredoxin-type" evidence="5">
    <location>
        <begin position="187"/>
        <end position="213"/>
    </location>
</feature>
<dbReference type="GO" id="GO:0046872">
    <property type="term" value="F:metal ion binding"/>
    <property type="evidence" value="ECO:0007669"/>
    <property type="project" value="UniProtKB-KW"/>
</dbReference>
<keyword evidence="1" id="KW-0004">4Fe-4S</keyword>
<dbReference type="Proteomes" id="UP001163550">
    <property type="component" value="Chromosome"/>
</dbReference>
<name>A0A1F2PHP7_9FIRM</name>
<dbReference type="EMBL" id="LKEU01000033">
    <property type="protein sequence ID" value="OFV70246.1"/>
    <property type="molecule type" value="Genomic_DNA"/>
</dbReference>
<gene>
    <name evidence="6" type="ORF">ACWI_24510</name>
    <name evidence="7" type="ORF">LNN31_00660</name>
</gene>
<evidence type="ECO:0000313" key="6">
    <source>
        <dbReference type="EMBL" id="OFV70246.1"/>
    </source>
</evidence>
<dbReference type="Pfam" id="PF00037">
    <property type="entry name" value="Fer4"/>
    <property type="match status" value="1"/>
</dbReference>
<reference evidence="7" key="2">
    <citation type="submission" date="2021-11" db="EMBL/GenBank/DDBJ databases">
        <title>Isoprene-degrading acetogen.</title>
        <authorList>
            <person name="Yang Y."/>
            <person name="Jin H."/>
            <person name="Yan J."/>
        </authorList>
    </citation>
    <scope>NUCLEOTIDE SEQUENCE</scope>
    <source>
        <strain evidence="7">Berkeley</strain>
    </source>
</reference>
<evidence type="ECO:0000313" key="9">
    <source>
        <dbReference type="Proteomes" id="UP001163550"/>
    </source>
</evidence>
<dbReference type="InterPro" id="IPR050572">
    <property type="entry name" value="Fe-S_Ferredoxin"/>
</dbReference>
<dbReference type="Proteomes" id="UP000176244">
    <property type="component" value="Unassembled WGS sequence"/>
</dbReference>
<dbReference type="Gene3D" id="3.40.50.360">
    <property type="match status" value="1"/>
</dbReference>
<dbReference type="SUPFAM" id="SSF52218">
    <property type="entry name" value="Flavoproteins"/>
    <property type="match status" value="1"/>
</dbReference>
<dbReference type="InterPro" id="IPR017896">
    <property type="entry name" value="4Fe4S_Fe-S-bd"/>
</dbReference>
<evidence type="ECO:0000259" key="5">
    <source>
        <dbReference type="PROSITE" id="PS51379"/>
    </source>
</evidence>